<proteinExistence type="predicted"/>
<accession>A0A8E0VJC9</accession>
<dbReference type="EMBL" id="LUCM01002709">
    <property type="protein sequence ID" value="KAA0196951.1"/>
    <property type="molecule type" value="Genomic_DNA"/>
</dbReference>
<dbReference type="InterPro" id="IPR050618">
    <property type="entry name" value="Ubq-SigPath_Reg"/>
</dbReference>
<gene>
    <name evidence="4" type="ORF">FBUS_01159</name>
</gene>
<keyword evidence="5" id="KW-1185">Reference proteome</keyword>
<dbReference type="InterPro" id="IPR043136">
    <property type="entry name" value="B30.2/SPRY_sf"/>
</dbReference>
<feature type="region of interest" description="Disordered" evidence="1">
    <location>
        <begin position="303"/>
        <end position="362"/>
    </location>
</feature>
<feature type="region of interest" description="Disordered" evidence="1">
    <location>
        <begin position="973"/>
        <end position="994"/>
    </location>
</feature>
<feature type="region of interest" description="Disordered" evidence="1">
    <location>
        <begin position="776"/>
        <end position="807"/>
    </location>
</feature>
<dbReference type="InterPro" id="IPR044736">
    <property type="entry name" value="Gid1/RanBPM/SPLA_SPRY"/>
</dbReference>
<name>A0A8E0VJC9_9TREM</name>
<feature type="region of interest" description="Disordered" evidence="1">
    <location>
        <begin position="402"/>
        <end position="447"/>
    </location>
</feature>
<evidence type="ECO:0000313" key="4">
    <source>
        <dbReference type="EMBL" id="KAA0196951.1"/>
    </source>
</evidence>
<feature type="compositionally biased region" description="Polar residues" evidence="1">
    <location>
        <begin position="585"/>
        <end position="598"/>
    </location>
</feature>
<dbReference type="OrthoDB" id="25503at2759"/>
<dbReference type="SUPFAM" id="SSF49899">
    <property type="entry name" value="Concanavalin A-like lectins/glucanases"/>
    <property type="match status" value="1"/>
</dbReference>
<organism evidence="4 5">
    <name type="scientific">Fasciolopsis buskii</name>
    <dbReference type="NCBI Taxonomy" id="27845"/>
    <lineage>
        <taxon>Eukaryota</taxon>
        <taxon>Metazoa</taxon>
        <taxon>Spiralia</taxon>
        <taxon>Lophotrochozoa</taxon>
        <taxon>Platyhelminthes</taxon>
        <taxon>Trematoda</taxon>
        <taxon>Digenea</taxon>
        <taxon>Plagiorchiida</taxon>
        <taxon>Echinostomata</taxon>
        <taxon>Echinostomatoidea</taxon>
        <taxon>Fasciolidae</taxon>
        <taxon>Fasciolopsis</taxon>
    </lineage>
</organism>
<dbReference type="InterPro" id="IPR001870">
    <property type="entry name" value="B30.2/SPRY"/>
</dbReference>
<dbReference type="Proteomes" id="UP000728185">
    <property type="component" value="Unassembled WGS sequence"/>
</dbReference>
<dbReference type="Pfam" id="PF00622">
    <property type="entry name" value="SPRY"/>
    <property type="match status" value="1"/>
</dbReference>
<sequence length="1066" mass="113622">MEINSYGYHSNNGAFYHGSKELPTAGPPFGESDVIGCGVNFVTNSVFFTKNGVFMGPISTGKKLPHPVYPCVALACPNCHVSANFGQHKFTFDIGQYIARERAVVISMAVDRKCNDQLAHVTMRNLVAAYMLHNGYLESARALGGWVSKASTSPMDSPTSNLGTSTEPLLNGSAIKEPPDPDDVRTPLSDVCNLTSPESVNAPKSGTNGQSIGPHRAETNGGLKELFQWPEATELLLKRRQLRDMIRAGDYLSALEHLETHFQSLSEQDPSISFVLRCHHFIDLICSQQKKTIPVAPVISSATSNENQRNASQSVYHPEPSRMAQKRPNPSSSLESSPDATLNGSCVPHISTDYPTPEPAVRSIHPTSVVIGCQQPSRNHEHSPSSCQAPIRLRLDSSEVASNRFHNNNNNGNNNSFNVYCSGESNSSNGNGNKTPPPPSPPHSAPLPIYPPNHLCYREASSCRPVNSLSVGSNESDLNVAQVIVQFPCDTDDTSKKDHLLVSGLRLGGAVDLEFNCLGPSVGLLESLPEQRTSLGNGVTRSKCVNIIRRGKLTSAIPGQPSPPLLSSVTSVACAEMPADRNLSGLVSPSQPSTVDCTTDSKSDHAVNGVTVGRDTPVLNGCRSNGNNVSVHRDDDDRFCSNNDAQPVRPNSLNGTQKQTSLGHSVCLAGSLSNACWSADDVLNLVEYGRMLRTTAVELKQKNAISPSQIQLLIGAFGLIAYQDPYTSPFRRFLDPSHRDRLADAVNSAIMVHLNQPATPVLDSALAMLERSLTEDESTLTGARGAHFGGTSGENSPGDHPRSGSDRAIYSAPARSEVTPGLSEIDRAVTGPIDFTNPHRWTSFSDRLISPESPGYLGPNSSRHSRPYSTPADTIHQSSFGNSSPLAEVDAHPGSSSRRNNNSNNNNGSNGGSASIIASSIYIPPSALVSLSSRPRQSDSSTGPAGASLSTASASTTTQAASRLLSTSLRHALDPTRQNPSRSRHSASSTPPLAHAVSTVTSSVVGWSSTQGFHQATQELLQSSQPHQSSVPSAAARLAVASYLTDTHAPTGPELAGFFHPLLFID</sequence>
<dbReference type="Gene3D" id="2.60.120.920">
    <property type="match status" value="1"/>
</dbReference>
<feature type="compositionally biased region" description="Pro residues" evidence="1">
    <location>
        <begin position="435"/>
        <end position="447"/>
    </location>
</feature>
<dbReference type="InterPro" id="IPR013144">
    <property type="entry name" value="CRA_dom"/>
</dbReference>
<feature type="region of interest" description="Disordered" evidence="1">
    <location>
        <begin position="931"/>
        <end position="961"/>
    </location>
</feature>
<feature type="compositionally biased region" description="Polar residues" evidence="1">
    <location>
        <begin position="859"/>
        <end position="885"/>
    </location>
</feature>
<dbReference type="CDD" id="cd12885">
    <property type="entry name" value="SPRY_RanBP_like"/>
    <property type="match status" value="1"/>
</dbReference>
<protein>
    <submittedName>
        <fullName evidence="4">Uncharacterized protein</fullName>
    </submittedName>
</protein>
<dbReference type="PANTHER" id="PTHR12864">
    <property type="entry name" value="RAN BINDING PROTEIN 9-RELATED"/>
    <property type="match status" value="1"/>
</dbReference>
<feature type="compositionally biased region" description="Polar residues" evidence="1">
    <location>
        <begin position="328"/>
        <end position="344"/>
    </location>
</feature>
<reference evidence="4" key="1">
    <citation type="submission" date="2019-05" db="EMBL/GenBank/DDBJ databases">
        <title>Annotation for the trematode Fasciolopsis buski.</title>
        <authorList>
            <person name="Choi Y.-J."/>
        </authorList>
    </citation>
    <scope>NUCLEOTIDE SEQUENCE</scope>
    <source>
        <strain evidence="4">HT</strain>
        <tissue evidence="4">Whole worm</tissue>
    </source>
</reference>
<feature type="compositionally biased region" description="Polar residues" evidence="1">
    <location>
        <begin position="976"/>
        <end position="991"/>
    </location>
</feature>
<dbReference type="PROSITE" id="PS50897">
    <property type="entry name" value="CTLH"/>
    <property type="match status" value="1"/>
</dbReference>
<dbReference type="Pfam" id="PF10607">
    <property type="entry name" value="CTLH"/>
    <property type="match status" value="1"/>
</dbReference>
<dbReference type="InterPro" id="IPR013320">
    <property type="entry name" value="ConA-like_dom_sf"/>
</dbReference>
<dbReference type="PROSITE" id="PS50188">
    <property type="entry name" value="B302_SPRY"/>
    <property type="match status" value="1"/>
</dbReference>
<evidence type="ECO:0000259" key="2">
    <source>
        <dbReference type="PROSITE" id="PS50188"/>
    </source>
</evidence>
<feature type="compositionally biased region" description="Polar residues" evidence="1">
    <location>
        <begin position="192"/>
        <end position="211"/>
    </location>
</feature>
<feature type="domain" description="B30.2/SPRY" evidence="2">
    <location>
        <begin position="1"/>
        <end position="90"/>
    </location>
</feature>
<feature type="compositionally biased region" description="Low complexity" evidence="1">
    <location>
        <begin position="402"/>
        <end position="434"/>
    </location>
</feature>
<evidence type="ECO:0000259" key="3">
    <source>
        <dbReference type="PROSITE" id="PS50897"/>
    </source>
</evidence>
<feature type="region of interest" description="Disordered" evidence="1">
    <location>
        <begin position="150"/>
        <end position="218"/>
    </location>
</feature>
<comment type="caution">
    <text evidence="4">The sequence shown here is derived from an EMBL/GenBank/DDBJ whole genome shotgun (WGS) entry which is preliminary data.</text>
</comment>
<feature type="region of interest" description="Disordered" evidence="1">
    <location>
        <begin position="852"/>
        <end position="912"/>
    </location>
</feature>
<feature type="region of interest" description="Disordered" evidence="1">
    <location>
        <begin position="583"/>
        <end position="602"/>
    </location>
</feature>
<feature type="compositionally biased region" description="Low complexity" evidence="1">
    <location>
        <begin position="894"/>
        <end position="912"/>
    </location>
</feature>
<dbReference type="AlphaFoldDB" id="A0A8E0VJC9"/>
<dbReference type="InterPro" id="IPR006595">
    <property type="entry name" value="CTLH_C"/>
</dbReference>
<feature type="compositionally biased region" description="Polar residues" evidence="1">
    <location>
        <begin position="303"/>
        <end position="315"/>
    </location>
</feature>
<feature type="domain" description="CTLH" evidence="3">
    <location>
        <begin position="239"/>
        <end position="292"/>
    </location>
</feature>
<dbReference type="InterPro" id="IPR024964">
    <property type="entry name" value="CTLH/CRA"/>
</dbReference>
<dbReference type="InterPro" id="IPR003877">
    <property type="entry name" value="SPRY_dom"/>
</dbReference>
<dbReference type="SMART" id="SM00668">
    <property type="entry name" value="CTLH"/>
    <property type="match status" value="1"/>
</dbReference>
<evidence type="ECO:0000313" key="5">
    <source>
        <dbReference type="Proteomes" id="UP000728185"/>
    </source>
</evidence>
<dbReference type="SMART" id="SM00757">
    <property type="entry name" value="CRA"/>
    <property type="match status" value="1"/>
</dbReference>
<evidence type="ECO:0000256" key="1">
    <source>
        <dbReference type="SAM" id="MobiDB-lite"/>
    </source>
</evidence>
<feature type="compositionally biased region" description="Polar residues" evidence="1">
    <location>
        <begin position="150"/>
        <end position="168"/>
    </location>
</feature>